<dbReference type="EMBL" id="DVGZ01000009">
    <property type="protein sequence ID" value="HIR46171.1"/>
    <property type="molecule type" value="Genomic_DNA"/>
</dbReference>
<dbReference type="GO" id="GO:0005829">
    <property type="term" value="C:cytosol"/>
    <property type="evidence" value="ECO:0007669"/>
    <property type="project" value="TreeGrafter"/>
</dbReference>
<sequence>MYQIEVDPHTHSLISLHAYSTVEECARHAAERGLRGIAVTDHCSRVMAQQDNSVEAILNQKVLPDRIGGVRVWKGVEIDIVDYEGHLAFEDVPDRFRPGVTGAQVLLPTRDVVIASVHTPFDRDENREDVEKNTRMYCAVLENPYVNILGHTGRANHPYELRPVLETAKRLHKMIEINSASLSTYAERAGKACRSIAEMCRDLGVKITVSSDAHSAFQVGEFRAAIAMLESIGFPQSLIANRTVESFEAALAESRRI</sequence>
<evidence type="ECO:0000313" key="3">
    <source>
        <dbReference type="Proteomes" id="UP000824242"/>
    </source>
</evidence>
<dbReference type="PANTHER" id="PTHR36928:SF1">
    <property type="entry name" value="PHOSPHATASE YCDX-RELATED"/>
    <property type="match status" value="1"/>
</dbReference>
<accession>A0A9D1DD26</accession>
<dbReference type="PANTHER" id="PTHR36928">
    <property type="entry name" value="PHOSPHATASE YCDX-RELATED"/>
    <property type="match status" value="1"/>
</dbReference>
<feature type="domain" description="Polymerase/histidinol phosphatase N-terminal" evidence="1">
    <location>
        <begin position="6"/>
        <end position="82"/>
    </location>
</feature>
<dbReference type="Proteomes" id="UP000824242">
    <property type="component" value="Unassembled WGS sequence"/>
</dbReference>
<dbReference type="AlphaFoldDB" id="A0A9D1DD26"/>
<dbReference type="InterPro" id="IPR050243">
    <property type="entry name" value="PHP_phosphatase"/>
</dbReference>
<organism evidence="2 3">
    <name type="scientific">Candidatus Caccousia avicola</name>
    <dbReference type="NCBI Taxonomy" id="2840721"/>
    <lineage>
        <taxon>Bacteria</taxon>
        <taxon>Bacillati</taxon>
        <taxon>Bacillota</taxon>
        <taxon>Clostridia</taxon>
        <taxon>Eubacteriales</taxon>
        <taxon>Oscillospiraceae</taxon>
        <taxon>Oscillospiraceae incertae sedis</taxon>
        <taxon>Candidatus Caccousia</taxon>
    </lineage>
</organism>
<dbReference type="InterPro" id="IPR003141">
    <property type="entry name" value="Pol/His_phosphatase_N"/>
</dbReference>
<dbReference type="SMART" id="SM00481">
    <property type="entry name" value="POLIIIAc"/>
    <property type="match status" value="1"/>
</dbReference>
<evidence type="ECO:0000259" key="1">
    <source>
        <dbReference type="SMART" id="SM00481"/>
    </source>
</evidence>
<dbReference type="GO" id="GO:0008270">
    <property type="term" value="F:zinc ion binding"/>
    <property type="evidence" value="ECO:0007669"/>
    <property type="project" value="TreeGrafter"/>
</dbReference>
<evidence type="ECO:0000313" key="2">
    <source>
        <dbReference type="EMBL" id="HIR46171.1"/>
    </source>
</evidence>
<proteinExistence type="predicted"/>
<reference evidence="2" key="2">
    <citation type="journal article" date="2021" name="PeerJ">
        <title>Extensive microbial diversity within the chicken gut microbiome revealed by metagenomics and culture.</title>
        <authorList>
            <person name="Gilroy R."/>
            <person name="Ravi A."/>
            <person name="Getino M."/>
            <person name="Pursley I."/>
            <person name="Horton D.L."/>
            <person name="Alikhan N.F."/>
            <person name="Baker D."/>
            <person name="Gharbi K."/>
            <person name="Hall N."/>
            <person name="Watson M."/>
            <person name="Adriaenssens E.M."/>
            <person name="Foster-Nyarko E."/>
            <person name="Jarju S."/>
            <person name="Secka A."/>
            <person name="Antonio M."/>
            <person name="Oren A."/>
            <person name="Chaudhuri R.R."/>
            <person name="La Ragione R."/>
            <person name="Hildebrand F."/>
            <person name="Pallen M.J."/>
        </authorList>
    </citation>
    <scope>NUCLEOTIDE SEQUENCE</scope>
    <source>
        <strain evidence="2">ChiSxjej1B13-7958</strain>
    </source>
</reference>
<name>A0A9D1DD26_9FIRM</name>
<dbReference type="Pfam" id="PF02811">
    <property type="entry name" value="PHP"/>
    <property type="match status" value="1"/>
</dbReference>
<reference evidence="2" key="1">
    <citation type="submission" date="2020-10" db="EMBL/GenBank/DDBJ databases">
        <authorList>
            <person name="Gilroy R."/>
        </authorList>
    </citation>
    <scope>NUCLEOTIDE SEQUENCE</scope>
    <source>
        <strain evidence="2">ChiSxjej1B13-7958</strain>
    </source>
</reference>
<dbReference type="InterPro" id="IPR004013">
    <property type="entry name" value="PHP_dom"/>
</dbReference>
<dbReference type="GO" id="GO:0042578">
    <property type="term" value="F:phosphoric ester hydrolase activity"/>
    <property type="evidence" value="ECO:0007669"/>
    <property type="project" value="TreeGrafter"/>
</dbReference>
<dbReference type="Gene3D" id="3.20.20.140">
    <property type="entry name" value="Metal-dependent hydrolases"/>
    <property type="match status" value="1"/>
</dbReference>
<gene>
    <name evidence="2" type="ORF">IAB89_00730</name>
</gene>
<dbReference type="SUPFAM" id="SSF89550">
    <property type="entry name" value="PHP domain-like"/>
    <property type="match status" value="1"/>
</dbReference>
<protein>
    <submittedName>
        <fullName evidence="2">PHP domain-containing protein</fullName>
    </submittedName>
</protein>
<dbReference type="InterPro" id="IPR016195">
    <property type="entry name" value="Pol/histidinol_Pase-like"/>
</dbReference>
<comment type="caution">
    <text evidence="2">The sequence shown here is derived from an EMBL/GenBank/DDBJ whole genome shotgun (WGS) entry which is preliminary data.</text>
</comment>